<reference evidence="1" key="1">
    <citation type="journal article" date="2015" name="Nature">
        <title>Complex archaea that bridge the gap between prokaryotes and eukaryotes.</title>
        <authorList>
            <person name="Spang A."/>
            <person name="Saw J.H."/>
            <person name="Jorgensen S.L."/>
            <person name="Zaremba-Niedzwiedzka K."/>
            <person name="Martijn J."/>
            <person name="Lind A.E."/>
            <person name="van Eijk R."/>
            <person name="Schleper C."/>
            <person name="Guy L."/>
            <person name="Ettema T.J."/>
        </authorList>
    </citation>
    <scope>NUCLEOTIDE SEQUENCE</scope>
</reference>
<gene>
    <name evidence="1" type="ORF">LCGC14_1373680</name>
</gene>
<dbReference type="EMBL" id="LAZR01008701">
    <property type="protein sequence ID" value="KKM77080.1"/>
    <property type="molecule type" value="Genomic_DNA"/>
</dbReference>
<sequence length="59" mass="6232">MFETIIAGGKIVDSSKKPAFKGDVGVKDDRTVVNLFVAARVTGISVEEVSLGVLPFILP</sequence>
<proteinExistence type="predicted"/>
<comment type="caution">
    <text evidence="1">The sequence shown here is derived from an EMBL/GenBank/DDBJ whole genome shotgun (WGS) entry which is preliminary data.</text>
</comment>
<organism evidence="1">
    <name type="scientific">marine sediment metagenome</name>
    <dbReference type="NCBI Taxonomy" id="412755"/>
    <lineage>
        <taxon>unclassified sequences</taxon>
        <taxon>metagenomes</taxon>
        <taxon>ecological metagenomes</taxon>
    </lineage>
</organism>
<name>A0A0F9MJZ2_9ZZZZ</name>
<dbReference type="Gene3D" id="2.30.40.10">
    <property type="entry name" value="Urease, subunit C, domain 1"/>
    <property type="match status" value="1"/>
</dbReference>
<dbReference type="InterPro" id="IPR011059">
    <property type="entry name" value="Metal-dep_hydrolase_composite"/>
</dbReference>
<dbReference type="GO" id="GO:0016810">
    <property type="term" value="F:hydrolase activity, acting on carbon-nitrogen (but not peptide) bonds"/>
    <property type="evidence" value="ECO:0007669"/>
    <property type="project" value="InterPro"/>
</dbReference>
<protein>
    <submittedName>
        <fullName evidence="1">Uncharacterized protein</fullName>
    </submittedName>
</protein>
<evidence type="ECO:0000313" key="1">
    <source>
        <dbReference type="EMBL" id="KKM77080.1"/>
    </source>
</evidence>
<dbReference type="AlphaFoldDB" id="A0A0F9MJZ2"/>
<accession>A0A0F9MJZ2</accession>